<evidence type="ECO:0000259" key="5">
    <source>
        <dbReference type="PROSITE" id="PS50089"/>
    </source>
</evidence>
<dbReference type="InterPro" id="IPR013083">
    <property type="entry name" value="Znf_RING/FYVE/PHD"/>
</dbReference>
<evidence type="ECO:0000313" key="7">
    <source>
        <dbReference type="Proteomes" id="UP000015102"/>
    </source>
</evidence>
<dbReference type="GO" id="GO:0061630">
    <property type="term" value="F:ubiquitin protein ligase activity"/>
    <property type="evidence" value="ECO:0007669"/>
    <property type="project" value="InterPro"/>
</dbReference>
<dbReference type="Gene3D" id="3.30.40.10">
    <property type="entry name" value="Zinc/RING finger domain, C3HC4 (zinc finger)"/>
    <property type="match status" value="1"/>
</dbReference>
<protein>
    <recommendedName>
        <fullName evidence="5">RING-type domain-containing protein</fullName>
    </recommendedName>
</protein>
<reference evidence="6" key="2">
    <citation type="submission" date="2015-06" db="UniProtKB">
        <authorList>
            <consortium name="EnsemblMetazoa"/>
        </authorList>
    </citation>
    <scope>IDENTIFICATION</scope>
</reference>
<keyword evidence="3" id="KW-0862">Zinc</keyword>
<dbReference type="STRING" id="36166.T1GE25"/>
<accession>T1GE25</accession>
<evidence type="ECO:0000256" key="1">
    <source>
        <dbReference type="ARBA" id="ARBA00022723"/>
    </source>
</evidence>
<dbReference type="PANTHER" id="PTHR47094">
    <property type="entry name" value="ELFLESS, ISOFORM B"/>
    <property type="match status" value="1"/>
</dbReference>
<dbReference type="PROSITE" id="PS50089">
    <property type="entry name" value="ZF_RING_2"/>
    <property type="match status" value="1"/>
</dbReference>
<dbReference type="GO" id="GO:0006511">
    <property type="term" value="P:ubiquitin-dependent protein catabolic process"/>
    <property type="evidence" value="ECO:0007669"/>
    <property type="project" value="TreeGrafter"/>
</dbReference>
<feature type="domain" description="RING-type" evidence="5">
    <location>
        <begin position="103"/>
        <end position="141"/>
    </location>
</feature>
<evidence type="ECO:0000313" key="6">
    <source>
        <dbReference type="EnsemblMetazoa" id="MESCA001582-PA"/>
    </source>
</evidence>
<dbReference type="SUPFAM" id="SSF57850">
    <property type="entry name" value="RING/U-box"/>
    <property type="match status" value="1"/>
</dbReference>
<dbReference type="InterPro" id="IPR001841">
    <property type="entry name" value="Znf_RING"/>
</dbReference>
<evidence type="ECO:0000256" key="4">
    <source>
        <dbReference type="PROSITE-ProRule" id="PRU00175"/>
    </source>
</evidence>
<dbReference type="InterPro" id="IPR017907">
    <property type="entry name" value="Znf_RING_CS"/>
</dbReference>
<dbReference type="GO" id="GO:0140082">
    <property type="term" value="F:SUMO-ubiquitin ligase activity"/>
    <property type="evidence" value="ECO:0007669"/>
    <property type="project" value="TreeGrafter"/>
</dbReference>
<dbReference type="AlphaFoldDB" id="T1GE25"/>
<dbReference type="GO" id="GO:0032183">
    <property type="term" value="F:SUMO binding"/>
    <property type="evidence" value="ECO:0007669"/>
    <property type="project" value="TreeGrafter"/>
</dbReference>
<dbReference type="Proteomes" id="UP000015102">
    <property type="component" value="Unassembled WGS sequence"/>
</dbReference>
<keyword evidence="7" id="KW-1185">Reference proteome</keyword>
<dbReference type="GO" id="GO:0008270">
    <property type="term" value="F:zinc ion binding"/>
    <property type="evidence" value="ECO:0007669"/>
    <property type="project" value="UniProtKB-KW"/>
</dbReference>
<dbReference type="SMART" id="SM00184">
    <property type="entry name" value="RING"/>
    <property type="match status" value="1"/>
</dbReference>
<dbReference type="PANTHER" id="PTHR47094:SF1">
    <property type="entry name" value="RING-TYPE E3 UBIQUITIN TRANSFERASE"/>
    <property type="match status" value="1"/>
</dbReference>
<keyword evidence="1" id="KW-0479">Metal-binding</keyword>
<dbReference type="EMBL" id="CAQQ02389949">
    <property type="status" value="NOT_ANNOTATED_CDS"/>
    <property type="molecule type" value="Genomic_DNA"/>
</dbReference>
<reference evidence="7" key="1">
    <citation type="submission" date="2013-02" db="EMBL/GenBank/DDBJ databases">
        <authorList>
            <person name="Hughes D."/>
        </authorList>
    </citation>
    <scope>NUCLEOTIDE SEQUENCE</scope>
    <source>
        <strain>Durham</strain>
        <strain evidence="7">NC isolate 2 -- Noor lab</strain>
    </source>
</reference>
<dbReference type="PROSITE" id="PS00518">
    <property type="entry name" value="ZF_RING_1"/>
    <property type="match status" value="1"/>
</dbReference>
<sequence>MIRRQIRRNISSEDIDRFSRSIMDHIQRSTAESIMSSGQLDDLYSMDSQEDQNSVESTTDIISVSSSITISSQEDNECFIIEDPLEENIPVSSSQNKDCKPSCPVCLKSCVVPVSTLCGHIFCETCILKSLRIARKCPVCKRNMKGNAFHRIYF</sequence>
<dbReference type="HOGENOM" id="CLU_1706284_0_0_1"/>
<keyword evidence="2 4" id="KW-0863">Zinc-finger</keyword>
<evidence type="ECO:0000256" key="3">
    <source>
        <dbReference type="ARBA" id="ARBA00022833"/>
    </source>
</evidence>
<dbReference type="GO" id="GO:0033768">
    <property type="term" value="C:SUMO-targeted ubiquitin ligase complex"/>
    <property type="evidence" value="ECO:0007669"/>
    <property type="project" value="TreeGrafter"/>
</dbReference>
<proteinExistence type="predicted"/>
<organism evidence="6 7">
    <name type="scientific">Megaselia scalaris</name>
    <name type="common">Humpbacked fly</name>
    <name type="synonym">Phora scalaris</name>
    <dbReference type="NCBI Taxonomy" id="36166"/>
    <lineage>
        <taxon>Eukaryota</taxon>
        <taxon>Metazoa</taxon>
        <taxon>Ecdysozoa</taxon>
        <taxon>Arthropoda</taxon>
        <taxon>Hexapoda</taxon>
        <taxon>Insecta</taxon>
        <taxon>Pterygota</taxon>
        <taxon>Neoptera</taxon>
        <taxon>Endopterygota</taxon>
        <taxon>Diptera</taxon>
        <taxon>Brachycera</taxon>
        <taxon>Muscomorpha</taxon>
        <taxon>Platypezoidea</taxon>
        <taxon>Phoridae</taxon>
        <taxon>Megaseliini</taxon>
        <taxon>Megaselia</taxon>
    </lineage>
</organism>
<dbReference type="EnsemblMetazoa" id="MESCA001582-RA">
    <property type="protein sequence ID" value="MESCA001582-PA"/>
    <property type="gene ID" value="MESCA001582"/>
</dbReference>
<evidence type="ECO:0000256" key="2">
    <source>
        <dbReference type="ARBA" id="ARBA00022771"/>
    </source>
</evidence>
<name>T1GE25_MEGSC</name>
<dbReference type="Pfam" id="PF13923">
    <property type="entry name" value="zf-C3HC4_2"/>
    <property type="match status" value="1"/>
</dbReference>
<dbReference type="InterPro" id="IPR049627">
    <property type="entry name" value="SLX8"/>
</dbReference>